<dbReference type="AlphaFoldDB" id="D5E6W1"/>
<dbReference type="Proteomes" id="UP000001059">
    <property type="component" value="Chromosome"/>
</dbReference>
<dbReference type="PANTHER" id="PTHR38138">
    <property type="entry name" value="VNG6441H"/>
    <property type="match status" value="1"/>
</dbReference>
<dbReference type="STRING" id="547558.Mmah_1401"/>
<dbReference type="InterPro" id="IPR012859">
    <property type="entry name" value="Pilin_N_archaeal"/>
</dbReference>
<dbReference type="HOGENOM" id="CLU_116126_1_0_2"/>
<dbReference type="EMBL" id="CP001994">
    <property type="protein sequence ID" value="ADE36899.1"/>
    <property type="molecule type" value="Genomic_DNA"/>
</dbReference>
<dbReference type="KEGG" id="mmh:Mmah_1401"/>
<dbReference type="PANTHER" id="PTHR38138:SF1">
    <property type="entry name" value="ARCHAEAL TYPE IV PILIN N-TERMINAL DOMAIN-CONTAINING PROTEIN"/>
    <property type="match status" value="1"/>
</dbReference>
<keyword evidence="4" id="KW-1185">Reference proteome</keyword>
<keyword evidence="1" id="KW-0472">Membrane</keyword>
<name>D5E6W1_METMS</name>
<feature type="transmembrane region" description="Helical" evidence="1">
    <location>
        <begin position="12"/>
        <end position="40"/>
    </location>
</feature>
<keyword evidence="1" id="KW-0812">Transmembrane</keyword>
<proteinExistence type="predicted"/>
<keyword evidence="1" id="KW-1133">Transmembrane helix</keyword>
<evidence type="ECO:0000313" key="3">
    <source>
        <dbReference type="EMBL" id="ADE36899.1"/>
    </source>
</evidence>
<reference evidence="3 4" key="1">
    <citation type="submission" date="2010-03" db="EMBL/GenBank/DDBJ databases">
        <title>The complete genome of Methanohalophilus mahii DSM 5219.</title>
        <authorList>
            <consortium name="US DOE Joint Genome Institute (JGI-PGF)"/>
            <person name="Lucas S."/>
            <person name="Copeland A."/>
            <person name="Lapidus A."/>
            <person name="Glavina del Rio T."/>
            <person name="Dalin E."/>
            <person name="Tice H."/>
            <person name="Bruce D."/>
            <person name="Goodwin L."/>
            <person name="Pitluck S."/>
            <person name="Kyrpides N."/>
            <person name="Mavromatis K."/>
            <person name="Ivanova N."/>
            <person name="Lykidis A."/>
            <person name="Saunders E."/>
            <person name="Brettin T."/>
            <person name="Detter J.C."/>
            <person name="Han C."/>
            <person name="Land M."/>
            <person name="Hauser L."/>
            <person name="Markowitz V."/>
            <person name="Cheng J.-F."/>
            <person name="Hugenholtz P."/>
            <person name="Woyke T."/>
            <person name="Wu D."/>
            <person name="Spring S."/>
            <person name="Schneider S."/>
            <person name="Schroeder M."/>
            <person name="Klenk H.-P."/>
            <person name="Eisen J.A."/>
        </authorList>
    </citation>
    <scope>NUCLEOTIDE SEQUENCE [LARGE SCALE GENOMIC DNA]</scope>
    <source>
        <strain evidence="4">ATCC 35705 / DSM 5219 / SLP</strain>
    </source>
</reference>
<gene>
    <name evidence="3" type="ordered locus">Mmah_1401</name>
</gene>
<dbReference type="InterPro" id="IPR013373">
    <property type="entry name" value="Flagellin/pilin_N_arc"/>
</dbReference>
<dbReference type="GeneID" id="32160042"/>
<dbReference type="OrthoDB" id="118020at2157"/>
<dbReference type="Pfam" id="PF07790">
    <property type="entry name" value="Pilin_N"/>
    <property type="match status" value="1"/>
</dbReference>
<evidence type="ECO:0000313" key="4">
    <source>
        <dbReference type="Proteomes" id="UP000001059"/>
    </source>
</evidence>
<dbReference type="RefSeq" id="WP_013037841.1">
    <property type="nucleotide sequence ID" value="NC_014002.1"/>
</dbReference>
<dbReference type="NCBIfam" id="TIGR02537">
    <property type="entry name" value="arch_flag_Nterm"/>
    <property type="match status" value="1"/>
</dbReference>
<evidence type="ECO:0000256" key="1">
    <source>
        <dbReference type="SAM" id="Phobius"/>
    </source>
</evidence>
<feature type="domain" description="Archaeal Type IV pilin N-terminal" evidence="2">
    <location>
        <begin position="11"/>
        <end position="84"/>
    </location>
</feature>
<organism evidence="3 4">
    <name type="scientific">Methanohalophilus mahii (strain ATCC 35705 / DSM 5219 / SLP)</name>
    <dbReference type="NCBI Taxonomy" id="547558"/>
    <lineage>
        <taxon>Archaea</taxon>
        <taxon>Methanobacteriati</taxon>
        <taxon>Methanobacteriota</taxon>
        <taxon>Stenosarchaea group</taxon>
        <taxon>Methanomicrobia</taxon>
        <taxon>Methanosarcinales</taxon>
        <taxon>Methanosarcinaceae</taxon>
        <taxon>Methanohalophilus</taxon>
    </lineage>
</organism>
<accession>D5E6W1</accession>
<sequence length="133" mass="14001" precursor="true">MQVPEMFKKDDAVSPVIGVILMVAITVILAAVIAAFVFGLGSPETAPQASIKASNMTSSGFDIEHQGGDQISFENNDTKLMIAGADRTTAIDGNDTFSVGGELWVNTSLTDGDSIRFIDDDSNQPIASFTADI</sequence>
<protein>
    <recommendedName>
        <fullName evidence="2">Archaeal Type IV pilin N-terminal domain-containing protein</fullName>
    </recommendedName>
</protein>
<evidence type="ECO:0000259" key="2">
    <source>
        <dbReference type="Pfam" id="PF07790"/>
    </source>
</evidence>